<dbReference type="GO" id="GO:0008745">
    <property type="term" value="F:N-acetylmuramoyl-L-alanine amidase activity"/>
    <property type="evidence" value="ECO:0007669"/>
    <property type="project" value="UniProtKB-EC"/>
</dbReference>
<dbReference type="Proteomes" id="UP001431217">
    <property type="component" value="Unassembled WGS sequence"/>
</dbReference>
<accession>A0ABT0MGV3</accession>
<dbReference type="PANTHER" id="PTHR30417:SF1">
    <property type="entry name" value="N-ACETYLMURAMOYL-L-ALANINE AMIDASE AMID"/>
    <property type="match status" value="1"/>
</dbReference>
<dbReference type="PANTHER" id="PTHR30417">
    <property type="entry name" value="N-ACETYLMURAMOYL-L-ALANINE AMIDASE AMID"/>
    <property type="match status" value="1"/>
</dbReference>
<dbReference type="RefSeq" id="WP_249474225.1">
    <property type="nucleotide sequence ID" value="NZ_JAMBEP010000001.1"/>
</dbReference>
<dbReference type="Gene3D" id="3.40.80.10">
    <property type="entry name" value="Peptidoglycan recognition protein-like"/>
    <property type="match status" value="1"/>
</dbReference>
<dbReference type="SUPFAM" id="SSF55846">
    <property type="entry name" value="N-acetylmuramoyl-L-alanine amidase-like"/>
    <property type="match status" value="1"/>
</dbReference>
<evidence type="ECO:0000256" key="2">
    <source>
        <dbReference type="ARBA" id="ARBA00011901"/>
    </source>
</evidence>
<dbReference type="EC" id="3.5.1.28" evidence="2"/>
<protein>
    <recommendedName>
        <fullName evidence="2">N-acetylmuramoyl-L-alanine amidase</fullName>
        <ecNumber evidence="2">3.5.1.28</ecNumber>
    </recommendedName>
</protein>
<name>A0ABT0MGV3_9GAMM</name>
<evidence type="ECO:0000259" key="5">
    <source>
        <dbReference type="SMART" id="SM00644"/>
    </source>
</evidence>
<keyword evidence="7" id="KW-1185">Reference proteome</keyword>
<evidence type="ECO:0000256" key="3">
    <source>
        <dbReference type="ARBA" id="ARBA00022801"/>
    </source>
</evidence>
<dbReference type="SMART" id="SM00644">
    <property type="entry name" value="Ami_2"/>
    <property type="match status" value="1"/>
</dbReference>
<evidence type="ECO:0000313" key="7">
    <source>
        <dbReference type="Proteomes" id="UP001431217"/>
    </source>
</evidence>
<organism evidence="6 7">
    <name type="scientific">Luteimonas galliterrae</name>
    <dbReference type="NCBI Taxonomy" id="2940486"/>
    <lineage>
        <taxon>Bacteria</taxon>
        <taxon>Pseudomonadati</taxon>
        <taxon>Pseudomonadota</taxon>
        <taxon>Gammaproteobacteria</taxon>
        <taxon>Lysobacterales</taxon>
        <taxon>Lysobacteraceae</taxon>
        <taxon>Luteimonas</taxon>
    </lineage>
</organism>
<evidence type="ECO:0000313" key="6">
    <source>
        <dbReference type="EMBL" id="MCL1634100.1"/>
    </source>
</evidence>
<comment type="caution">
    <text evidence="6">The sequence shown here is derived from an EMBL/GenBank/DDBJ whole genome shotgun (WGS) entry which is preliminary data.</text>
</comment>
<keyword evidence="3 6" id="KW-0378">Hydrolase</keyword>
<dbReference type="InterPro" id="IPR051206">
    <property type="entry name" value="NAMLAA_amidase_2"/>
</dbReference>
<dbReference type="EMBL" id="JAMBEP010000001">
    <property type="protein sequence ID" value="MCL1634100.1"/>
    <property type="molecule type" value="Genomic_DNA"/>
</dbReference>
<dbReference type="InterPro" id="IPR036505">
    <property type="entry name" value="Amidase/PGRP_sf"/>
</dbReference>
<comment type="catalytic activity">
    <reaction evidence="1">
        <text>Hydrolyzes the link between N-acetylmuramoyl residues and L-amino acid residues in certain cell-wall glycopeptides.</text>
        <dbReference type="EC" id="3.5.1.28"/>
    </reaction>
</comment>
<reference evidence="6 7" key="1">
    <citation type="submission" date="2022-05" db="EMBL/GenBank/DDBJ databases">
        <title>Luteimonas sp. SX5, whole genome shotgun sequencing project.</title>
        <authorList>
            <person name="Zhao G."/>
            <person name="Shen L."/>
        </authorList>
    </citation>
    <scope>NUCLEOTIDE SEQUENCE [LARGE SCALE GENOMIC DNA]</scope>
    <source>
        <strain evidence="6 7">SX5</strain>
    </source>
</reference>
<dbReference type="InterPro" id="IPR002502">
    <property type="entry name" value="Amidase_domain"/>
</dbReference>
<dbReference type="CDD" id="cd06583">
    <property type="entry name" value="PGRP"/>
    <property type="match status" value="1"/>
</dbReference>
<gene>
    <name evidence="6" type="ORF">M2650_05570</name>
</gene>
<feature type="domain" description="N-acetylmuramoyl-L-alanine amidase" evidence="5">
    <location>
        <begin position="1"/>
        <end position="144"/>
    </location>
</feature>
<sequence>MRPLSAVDLVVIHCTELPDLAMARDYGERVLYPEPDAAGGTGNSGHFYIDRDGAVHRYVAPDRIAHHTRGYNPRSIGIELVNAGRYPHWLDSRHQAMNEAYAPVQIDALIDLLNGLRKDIPSLRLIAGHEELDTTEVEASDDPARKVRRKRDPGPLFPWPQVLQAAPLLRLTAL</sequence>
<proteinExistence type="predicted"/>
<evidence type="ECO:0000256" key="4">
    <source>
        <dbReference type="ARBA" id="ARBA00023316"/>
    </source>
</evidence>
<keyword evidence="4" id="KW-0961">Cell wall biogenesis/degradation</keyword>
<evidence type="ECO:0000256" key="1">
    <source>
        <dbReference type="ARBA" id="ARBA00001561"/>
    </source>
</evidence>
<dbReference type="Pfam" id="PF01510">
    <property type="entry name" value="Amidase_2"/>
    <property type="match status" value="1"/>
</dbReference>